<dbReference type="GO" id="GO:0030289">
    <property type="term" value="C:protein phosphatase 4 complex"/>
    <property type="evidence" value="ECO:0007669"/>
    <property type="project" value="TreeGrafter"/>
</dbReference>
<gene>
    <name evidence="6" type="ORF">P174DRAFT_418025</name>
</gene>
<keyword evidence="2" id="KW-0539">Nucleus</keyword>
<reference evidence="7" key="1">
    <citation type="journal article" date="2018" name="Proc. Natl. Acad. Sci. U.S.A.">
        <title>Linking secondary metabolites to gene clusters through genome sequencing of six diverse Aspergillus species.</title>
        <authorList>
            <person name="Kaerboelling I."/>
            <person name="Vesth T.C."/>
            <person name="Frisvad J.C."/>
            <person name="Nybo J.L."/>
            <person name="Theobald S."/>
            <person name="Kuo A."/>
            <person name="Bowyer P."/>
            <person name="Matsuda Y."/>
            <person name="Mondo S."/>
            <person name="Lyhne E.K."/>
            <person name="Kogle M.E."/>
            <person name="Clum A."/>
            <person name="Lipzen A."/>
            <person name="Salamov A."/>
            <person name="Ngan C.Y."/>
            <person name="Daum C."/>
            <person name="Chiniquy J."/>
            <person name="Barry K."/>
            <person name="LaButti K."/>
            <person name="Haridas S."/>
            <person name="Simmons B.A."/>
            <person name="Magnuson J.K."/>
            <person name="Mortensen U.H."/>
            <person name="Larsen T.O."/>
            <person name="Grigoriev I.V."/>
            <person name="Baker S.E."/>
            <person name="Andersen M.R."/>
        </authorList>
    </citation>
    <scope>NUCLEOTIDE SEQUENCE [LARGE SCALE GENOMIC DNA]</scope>
    <source>
        <strain evidence="7">IBT 16806</strain>
    </source>
</reference>
<dbReference type="InterPro" id="IPR051137">
    <property type="entry name" value="PP4R3-like"/>
</dbReference>
<evidence type="ECO:0000259" key="5">
    <source>
        <dbReference type="Pfam" id="PF22972"/>
    </source>
</evidence>
<evidence type="ECO:0000256" key="2">
    <source>
        <dbReference type="ARBA" id="ARBA00023242"/>
    </source>
</evidence>
<feature type="compositionally biased region" description="Polar residues" evidence="3">
    <location>
        <begin position="762"/>
        <end position="771"/>
    </location>
</feature>
<dbReference type="OrthoDB" id="27483at2759"/>
<feature type="domain" description="PP4R3 EVH1-like" evidence="5">
    <location>
        <begin position="11"/>
        <end position="108"/>
    </location>
</feature>
<feature type="compositionally biased region" description="Polar residues" evidence="3">
    <location>
        <begin position="778"/>
        <end position="791"/>
    </location>
</feature>
<protein>
    <submittedName>
        <fullName evidence="6">DUF625-domain-containing protein</fullName>
    </submittedName>
</protein>
<dbReference type="RefSeq" id="XP_024685639.1">
    <property type="nucleotide sequence ID" value="XM_024824659.1"/>
</dbReference>
<dbReference type="PANTHER" id="PTHR23318">
    <property type="entry name" value="ATP SYNTHASE GAMMA-RELATED"/>
    <property type="match status" value="1"/>
</dbReference>
<dbReference type="GO" id="GO:0072542">
    <property type="term" value="F:protein phosphatase activator activity"/>
    <property type="evidence" value="ECO:0007669"/>
    <property type="project" value="TreeGrafter"/>
</dbReference>
<sequence length="907" mass="102936">MASDLQPPNDRKRVKVYELRDNDWFDRGTGFCMGQILDDEPRIYVQSEDEPDRVLLETRITKDDGYQKQQETLIVWTEPNGTDMALSFQEAEGCAAIWNFVNNVQQHLHSLVSADDALSDDLESYQSIMLPPPELGNLPEIDHIMRAASITQAGRDALSKFVIRDEYIPKLIPLVTVAEDLESLPDLHRLCNIMKSLILLNDNTIIETVVTDDIILGVVGALEYDPEFPTHKANHRQYLADQSRYKEVVPIKDPIIRRKIRYTWRLQYLKDVVLARILDDPTFSVLNSLIFFNQVEIVNHIQSNGPFLKELFSVFDPRNSDLKRKDDAVQFLHQCAGIAKNLQAPARANLFANFINHGLFAVIAFAIKHLNPAMRTTGVDLLVALLDHDPIMMRGYMLKAVNEKKTPLTDTLIDLLHAESDLGVKNQLADAIKVLLDPQIPLQDAMGRAGPEYFSKFRPNILSDAFMQNHFDESARRLFLPLRRLENRTDRKYCVHWLAIMLDDTNWDNGYAVNDLTFQEVSLYSHLVDILTFFVRQHLYRSRNVIHNEALAPRIAQLLRVPQKHLKLTALKFFRTLVSLQDTFYQALMTHNNTFGLILDIVYETMPRDNLLNSACLELFEFIKRENIKPIVLHIVEKYREKIKDITYVDTFQNLILRYEQMQGYGAEADSTLFSQEEEARKLQANGQRWQGVKEMDAAEEEYFNTSDDEDEWQQENRVHGAVAVNAQNGAASPVVKPLVDYPDDDEDENAMDTKPEADELQAQQTPQEENATADISLETQSTPVSLSIQTPPERLSEKRRREEEDDDELVKLTSGPKRRSSTSSSSGSAGLIRRKRGMSIGTLSTAEKGTTQNLSGGLSGAAPKRIAINLGPAAKPATSETESNDSTSSHTSNEKENRVDGVKEDA</sequence>
<feature type="domain" description="Serine/threonine-protein phosphatase 4 regulatory subunit 3-like central" evidence="4">
    <location>
        <begin position="140"/>
        <end position="661"/>
    </location>
</feature>
<comment type="caution">
    <text evidence="6">The sequence shown here is derived from an EMBL/GenBank/DDBJ whole genome shotgun (WGS) entry which is preliminary data.</text>
</comment>
<dbReference type="EMBL" id="MSZS01000002">
    <property type="protein sequence ID" value="PKX97044.1"/>
    <property type="molecule type" value="Genomic_DNA"/>
</dbReference>
<dbReference type="GO" id="GO:0005654">
    <property type="term" value="C:nucleoplasm"/>
    <property type="evidence" value="ECO:0007669"/>
    <property type="project" value="TreeGrafter"/>
</dbReference>
<dbReference type="GO" id="GO:0006974">
    <property type="term" value="P:DNA damage response"/>
    <property type="evidence" value="ECO:0007669"/>
    <property type="project" value="TreeGrafter"/>
</dbReference>
<dbReference type="SUPFAM" id="SSF48371">
    <property type="entry name" value="ARM repeat"/>
    <property type="match status" value="1"/>
</dbReference>
<dbReference type="Proteomes" id="UP000234474">
    <property type="component" value="Unassembled WGS sequence"/>
</dbReference>
<organism evidence="6 7">
    <name type="scientific">Aspergillus novofumigatus (strain IBT 16806)</name>
    <dbReference type="NCBI Taxonomy" id="1392255"/>
    <lineage>
        <taxon>Eukaryota</taxon>
        <taxon>Fungi</taxon>
        <taxon>Dikarya</taxon>
        <taxon>Ascomycota</taxon>
        <taxon>Pezizomycotina</taxon>
        <taxon>Eurotiomycetes</taxon>
        <taxon>Eurotiomycetidae</taxon>
        <taxon>Eurotiales</taxon>
        <taxon>Aspergillaceae</taxon>
        <taxon>Aspergillus</taxon>
        <taxon>Aspergillus subgen. Fumigati</taxon>
    </lineage>
</organism>
<evidence type="ECO:0000256" key="3">
    <source>
        <dbReference type="SAM" id="MobiDB-lite"/>
    </source>
</evidence>
<dbReference type="VEuPathDB" id="FungiDB:P174DRAFT_418025"/>
<dbReference type="Gene3D" id="2.30.29.30">
    <property type="entry name" value="Pleckstrin-homology domain (PH domain)/Phosphotyrosine-binding domain (PTB)"/>
    <property type="match status" value="1"/>
</dbReference>
<keyword evidence="7" id="KW-1185">Reference proteome</keyword>
<evidence type="ECO:0000313" key="6">
    <source>
        <dbReference type="EMBL" id="PKX97044.1"/>
    </source>
</evidence>
<feature type="region of interest" description="Disordered" evidence="3">
    <location>
        <begin position="727"/>
        <end position="907"/>
    </location>
</feature>
<comment type="subcellular location">
    <subcellularLocation>
        <location evidence="1">Nucleus</location>
    </subcellularLocation>
</comment>
<dbReference type="InterPro" id="IPR011993">
    <property type="entry name" value="PH-like_dom_sf"/>
</dbReference>
<evidence type="ECO:0000313" key="7">
    <source>
        <dbReference type="Proteomes" id="UP000234474"/>
    </source>
</evidence>
<dbReference type="Pfam" id="PF22972">
    <property type="entry name" value="EVH1_PP4R3"/>
    <property type="match status" value="1"/>
</dbReference>
<evidence type="ECO:0000259" key="4">
    <source>
        <dbReference type="Pfam" id="PF04802"/>
    </source>
</evidence>
<dbReference type="InterPro" id="IPR016024">
    <property type="entry name" value="ARM-type_fold"/>
</dbReference>
<dbReference type="SUPFAM" id="SSF50729">
    <property type="entry name" value="PH domain-like"/>
    <property type="match status" value="1"/>
</dbReference>
<dbReference type="GeneID" id="36531984"/>
<evidence type="ECO:0000256" key="1">
    <source>
        <dbReference type="ARBA" id="ARBA00004123"/>
    </source>
</evidence>
<accession>A0A2I1CHH0</accession>
<feature type="compositionally biased region" description="Low complexity" evidence="3">
    <location>
        <begin position="879"/>
        <end position="892"/>
    </location>
</feature>
<feature type="compositionally biased region" description="Acidic residues" evidence="3">
    <location>
        <begin position="742"/>
        <end position="751"/>
    </location>
</feature>
<dbReference type="InterPro" id="IPR055236">
    <property type="entry name" value="EVH1_PP4R3"/>
</dbReference>
<feature type="compositionally biased region" description="Polar residues" evidence="3">
    <location>
        <begin position="842"/>
        <end position="857"/>
    </location>
</feature>
<name>A0A2I1CHH0_ASPN1</name>
<proteinExistence type="predicted"/>
<dbReference type="AlphaFoldDB" id="A0A2I1CHH0"/>
<dbReference type="InterPro" id="IPR006887">
    <property type="entry name" value="P4R3-like_central_dom"/>
</dbReference>
<feature type="compositionally biased region" description="Basic and acidic residues" evidence="3">
    <location>
        <begin position="893"/>
        <end position="907"/>
    </location>
</feature>
<dbReference type="OMA" id="ALMTHNN"/>
<dbReference type="Pfam" id="PF04802">
    <property type="entry name" value="PP4R3"/>
    <property type="match status" value="1"/>
</dbReference>
<dbReference type="STRING" id="1392255.A0A2I1CHH0"/>
<dbReference type="PANTHER" id="PTHR23318:SF0">
    <property type="entry name" value="SERINE_THREONINE-PROTEIN PHOSPHATASE 4 REGULATORY SUBUNIT 3"/>
    <property type="match status" value="1"/>
</dbReference>